<protein>
    <submittedName>
        <fullName evidence="2">Uncharacterized protein</fullName>
    </submittedName>
</protein>
<keyword evidence="1" id="KW-1133">Transmembrane helix</keyword>
<dbReference type="Proteomes" id="UP000219612">
    <property type="component" value="Unassembled WGS sequence"/>
</dbReference>
<name>A0A285K5N7_9ACTN</name>
<dbReference type="EMBL" id="OBDY01000030">
    <property type="protein sequence ID" value="SNY66641.1"/>
    <property type="molecule type" value="Genomic_DNA"/>
</dbReference>
<keyword evidence="1" id="KW-0472">Membrane</keyword>
<evidence type="ECO:0000313" key="2">
    <source>
        <dbReference type="EMBL" id="SNY66641.1"/>
    </source>
</evidence>
<keyword evidence="1" id="KW-0812">Transmembrane</keyword>
<dbReference type="AlphaFoldDB" id="A0A285K5N7"/>
<feature type="transmembrane region" description="Helical" evidence="1">
    <location>
        <begin position="71"/>
        <end position="93"/>
    </location>
</feature>
<organism evidence="2 3">
    <name type="scientific">Paractinoplanes atraurantiacus</name>
    <dbReference type="NCBI Taxonomy" id="1036182"/>
    <lineage>
        <taxon>Bacteria</taxon>
        <taxon>Bacillati</taxon>
        <taxon>Actinomycetota</taxon>
        <taxon>Actinomycetes</taxon>
        <taxon>Micromonosporales</taxon>
        <taxon>Micromonosporaceae</taxon>
        <taxon>Paractinoplanes</taxon>
    </lineage>
</organism>
<feature type="transmembrane region" description="Helical" evidence="1">
    <location>
        <begin position="99"/>
        <end position="120"/>
    </location>
</feature>
<proteinExistence type="predicted"/>
<keyword evidence="3" id="KW-1185">Reference proteome</keyword>
<evidence type="ECO:0000256" key="1">
    <source>
        <dbReference type="SAM" id="Phobius"/>
    </source>
</evidence>
<reference evidence="2 3" key="1">
    <citation type="submission" date="2017-09" db="EMBL/GenBank/DDBJ databases">
        <authorList>
            <person name="Ehlers B."/>
            <person name="Leendertz F.H."/>
        </authorList>
    </citation>
    <scope>NUCLEOTIDE SEQUENCE [LARGE SCALE GENOMIC DNA]</scope>
    <source>
        <strain evidence="2 3">CGMCC 4.6857</strain>
    </source>
</reference>
<sequence>MAAGKESTGVFWLITGLMSGWLLLVAVVSQLLGAWDVAQPAYYGAAGMFATRLFDGAGQRLRRPRERGSRWILAGWWTAAGLALAATLPVIYYDGSKPAGLAVVVGLVLLFLAFMTPARLEAQRVRANRAATAR</sequence>
<feature type="transmembrane region" description="Helical" evidence="1">
    <location>
        <begin position="12"/>
        <end position="35"/>
    </location>
</feature>
<evidence type="ECO:0000313" key="3">
    <source>
        <dbReference type="Proteomes" id="UP000219612"/>
    </source>
</evidence>
<accession>A0A285K5N7</accession>
<gene>
    <name evidence="2" type="ORF">SAMN05421748_13085</name>
</gene>